<dbReference type="NCBIfam" id="NF009538">
    <property type="entry name" value="PRK12904.1"/>
    <property type="match status" value="1"/>
</dbReference>
<keyword evidence="6 16" id="KW-0963">Cytoplasm</keyword>
<evidence type="ECO:0000256" key="7">
    <source>
        <dbReference type="ARBA" id="ARBA00022723"/>
    </source>
</evidence>
<evidence type="ECO:0000256" key="3">
    <source>
        <dbReference type="ARBA" id="ARBA00007650"/>
    </source>
</evidence>
<dbReference type="SUPFAM" id="SSF52540">
    <property type="entry name" value="P-loop containing nucleoside triphosphate hydrolases"/>
    <property type="match status" value="2"/>
</dbReference>
<dbReference type="RefSeq" id="WP_212919883.1">
    <property type="nucleotide sequence ID" value="NZ_BORP01000001.1"/>
</dbReference>
<dbReference type="NCBIfam" id="NF006630">
    <property type="entry name" value="PRK09200.1"/>
    <property type="match status" value="1"/>
</dbReference>
<feature type="binding site" evidence="16">
    <location>
        <begin position="103"/>
        <end position="107"/>
    </location>
    <ligand>
        <name>ATP</name>
        <dbReference type="ChEBI" id="CHEBI:30616"/>
    </ligand>
</feature>
<dbReference type="GO" id="GO:0065002">
    <property type="term" value="P:intracellular protein transmembrane transport"/>
    <property type="evidence" value="ECO:0007669"/>
    <property type="project" value="UniProtKB-UniRule"/>
</dbReference>
<comment type="similarity">
    <text evidence="3 16 17">Belongs to the SecA family.</text>
</comment>
<dbReference type="InterPro" id="IPR001650">
    <property type="entry name" value="Helicase_C-like"/>
</dbReference>
<evidence type="ECO:0000259" key="20">
    <source>
        <dbReference type="PROSITE" id="PS51194"/>
    </source>
</evidence>
<dbReference type="InterPro" id="IPR027417">
    <property type="entry name" value="P-loop_NTPase"/>
</dbReference>
<evidence type="ECO:0000256" key="1">
    <source>
        <dbReference type="ARBA" id="ARBA00001947"/>
    </source>
</evidence>
<dbReference type="NCBIfam" id="TIGR00963">
    <property type="entry name" value="secA"/>
    <property type="match status" value="1"/>
</dbReference>
<keyword evidence="8 16" id="KW-0547">Nucleotide-binding</keyword>
<dbReference type="SMART" id="SM00957">
    <property type="entry name" value="SecA_DEAD"/>
    <property type="match status" value="1"/>
</dbReference>
<dbReference type="Gene3D" id="3.90.1440.10">
    <property type="entry name" value="SecA, preprotein cross-linking domain"/>
    <property type="match status" value="1"/>
</dbReference>
<sequence>MAGILKKLFDGNKKQLNRLQGMVDQIESLEPDIEKLTDEQLKQKTEEFKTRYSNGESLDDLLVEAYAVVREASKRVLGMRPFPAQLMGAIVLHEGNISEMKTGEGKTLASTMPAYLNALAGEGVHIITVNEYLAERDSKEMGQLFEYLGLTVGLNTNGSTKEEKREAYLADITYGTNNEFGFDYLRDNMVLYKEQMVQRPLNFAIIDEVDSILIDEARTPLIISGSAQKSASLYTQANSFVTTLKREVDYTYDEKTKGTQLTEEGINKAEQYFNVENLFDLDHVTLTHHIGQALRAHVAMHRDTDYVVEDGEVVIVDQFTGRLMKGRRYSDGLHQAIEAKEGLKIQNESMTLASITFQNYFRMYKKLAGMTGTAKTEEEEFRAIYNMNVVAIPTNRPVAREDHPDKIYSTMNGKFTAVVEEIKERHKLGQPVLVGTVAVETSELISQLLKKAGIKHNVLNAKNHYREAEIIEQAGQKGAVTIATNMAGRGTDIKLGEGVKELGGLAVIGTERHESRRIDNQLRGRSGRQGDPGMSQFYLSMEDELMRRFGSDNLKSMMDKMGMDDSQPIINKFVSRAVESAQKRVEGNNYDARKNVLSYDDVLREQREIIYKQRFEVIDSEGNELREIIEKMIESSLQRVINTHTQDDDEDKWELQAIIEYVHGNLLEQEDLTISDLQGKEQEEMVQLILEKVRKRYDKKEQEISPEHIREFEKVILLRTVDTKWMDHIDQLDQLRQGIHLRAYGQNDPLREYQFEGFAMFESMIESIEDEVSRYIMKAQVRENMQRQAVAKNTQAVSGGGEEKAQKRKPYVKKETVGRNDPCPCGSGKKYKNCHGKNE</sequence>
<keyword evidence="23" id="KW-1185">Reference proteome</keyword>
<keyword evidence="14 16" id="KW-0472">Membrane</keyword>
<dbReference type="PROSITE" id="PS51196">
    <property type="entry name" value="SECA_MOTOR_DEAD"/>
    <property type="match status" value="1"/>
</dbReference>
<comment type="caution">
    <text evidence="22">The sequence shown here is derived from an EMBL/GenBank/DDBJ whole genome shotgun (WGS) entry which is preliminary data.</text>
</comment>
<dbReference type="InterPro" id="IPR011115">
    <property type="entry name" value="SecA_DEAD"/>
</dbReference>
<dbReference type="GO" id="GO:0005886">
    <property type="term" value="C:plasma membrane"/>
    <property type="evidence" value="ECO:0007669"/>
    <property type="project" value="UniProtKB-SubCell"/>
</dbReference>
<feature type="compositionally biased region" description="Basic residues" evidence="18">
    <location>
        <begin position="829"/>
        <end position="839"/>
    </location>
</feature>
<evidence type="ECO:0000256" key="4">
    <source>
        <dbReference type="ARBA" id="ARBA00022448"/>
    </source>
</evidence>
<dbReference type="GO" id="GO:0005524">
    <property type="term" value="F:ATP binding"/>
    <property type="evidence" value="ECO:0007669"/>
    <property type="project" value="UniProtKB-UniRule"/>
</dbReference>
<evidence type="ECO:0000256" key="18">
    <source>
        <dbReference type="SAM" id="MobiDB-lite"/>
    </source>
</evidence>
<evidence type="ECO:0000313" key="22">
    <source>
        <dbReference type="EMBL" id="GIO26423.1"/>
    </source>
</evidence>
<dbReference type="CDD" id="cd17928">
    <property type="entry name" value="DEXDc_SecA"/>
    <property type="match status" value="1"/>
</dbReference>
<keyword evidence="7" id="KW-0479">Metal-binding</keyword>
<dbReference type="InterPro" id="IPR036670">
    <property type="entry name" value="SecA_X-link_sf"/>
</dbReference>
<keyword evidence="10 16" id="KW-0067">ATP-binding</keyword>
<evidence type="ECO:0000256" key="9">
    <source>
        <dbReference type="ARBA" id="ARBA00022833"/>
    </source>
</evidence>
<dbReference type="CDD" id="cd18803">
    <property type="entry name" value="SF2_C_secA"/>
    <property type="match status" value="1"/>
</dbReference>
<dbReference type="FunFam" id="3.90.1440.10:FF:000001">
    <property type="entry name" value="Preprotein translocase subunit SecA"/>
    <property type="match status" value="1"/>
</dbReference>
<reference evidence="22" key="1">
    <citation type="submission" date="2021-03" db="EMBL/GenBank/DDBJ databases">
        <title>Antimicrobial resistance genes in bacteria isolated from Japanese honey, and their potential for conferring macrolide and lincosamide resistance in the American foulbrood pathogen Paenibacillus larvae.</title>
        <authorList>
            <person name="Okamoto M."/>
            <person name="Kumagai M."/>
            <person name="Kanamori H."/>
            <person name="Takamatsu D."/>
        </authorList>
    </citation>
    <scope>NUCLEOTIDE SEQUENCE</scope>
    <source>
        <strain evidence="22">J43TS3</strain>
    </source>
</reference>
<evidence type="ECO:0000256" key="6">
    <source>
        <dbReference type="ARBA" id="ARBA00022490"/>
    </source>
</evidence>
<dbReference type="InterPro" id="IPR011130">
    <property type="entry name" value="SecA_preprotein_X-link_dom"/>
</dbReference>
<dbReference type="GO" id="GO:0031522">
    <property type="term" value="C:cell envelope Sec protein transport complex"/>
    <property type="evidence" value="ECO:0007669"/>
    <property type="project" value="TreeGrafter"/>
</dbReference>
<dbReference type="GO" id="GO:0017038">
    <property type="term" value="P:protein import"/>
    <property type="evidence" value="ECO:0007669"/>
    <property type="project" value="InterPro"/>
</dbReference>
<dbReference type="AlphaFoldDB" id="A0A919X7R9"/>
<keyword evidence="4 16" id="KW-0813">Transport</keyword>
<proteinExistence type="inferred from homology"/>
<keyword evidence="9" id="KW-0862">Zinc</keyword>
<comment type="subunit">
    <text evidence="16">Monomer and homodimer. Part of the essential Sec protein translocation apparatus which comprises SecA, SecYEG and auxiliary proteins SecDF. Other proteins may also be involved.</text>
</comment>
<comment type="function">
    <text evidence="16">Part of the Sec protein translocase complex. Interacts with the SecYEG preprotein conducting channel. Has a central role in coupling the hydrolysis of ATP to the transfer of proteins into and across the cell membrane, serving as an ATP-driven molecular motor driving the stepwise translocation of polypeptide chains across the membrane.</text>
</comment>
<evidence type="ECO:0000256" key="13">
    <source>
        <dbReference type="ARBA" id="ARBA00023010"/>
    </source>
</evidence>
<dbReference type="SUPFAM" id="SSF81886">
    <property type="entry name" value="Helical scaffold and wing domains of SecA"/>
    <property type="match status" value="1"/>
</dbReference>
<dbReference type="Pfam" id="PF21090">
    <property type="entry name" value="P-loop_SecA"/>
    <property type="match status" value="2"/>
</dbReference>
<dbReference type="Pfam" id="PF07517">
    <property type="entry name" value="SecA_DEAD"/>
    <property type="match status" value="1"/>
</dbReference>
<dbReference type="PROSITE" id="PS01312">
    <property type="entry name" value="SECA"/>
    <property type="match status" value="1"/>
</dbReference>
<evidence type="ECO:0000256" key="12">
    <source>
        <dbReference type="ARBA" id="ARBA00022967"/>
    </source>
</evidence>
<protein>
    <recommendedName>
        <fullName evidence="16 17">Protein translocase subunit SecA</fullName>
        <ecNumber evidence="16">7.4.2.8</ecNumber>
    </recommendedName>
</protein>
<dbReference type="InterPro" id="IPR004027">
    <property type="entry name" value="SEC_C_motif"/>
</dbReference>
<evidence type="ECO:0000313" key="23">
    <source>
        <dbReference type="Proteomes" id="UP000676917"/>
    </source>
</evidence>
<dbReference type="InterPro" id="IPR044722">
    <property type="entry name" value="SecA_SF2_C"/>
</dbReference>
<keyword evidence="11 16" id="KW-0653">Protein transport</keyword>
<dbReference type="FunFam" id="3.40.50.300:FF:000334">
    <property type="entry name" value="Protein translocase subunit SecA"/>
    <property type="match status" value="1"/>
</dbReference>
<evidence type="ECO:0000256" key="8">
    <source>
        <dbReference type="ARBA" id="ARBA00022741"/>
    </source>
</evidence>
<dbReference type="GO" id="GO:0043952">
    <property type="term" value="P:protein transport by the Sec complex"/>
    <property type="evidence" value="ECO:0007669"/>
    <property type="project" value="TreeGrafter"/>
</dbReference>
<dbReference type="InterPro" id="IPR014001">
    <property type="entry name" value="Helicase_ATP-bd"/>
</dbReference>
<dbReference type="FunFam" id="1.10.3060.10:FF:000002">
    <property type="entry name" value="Preprotein translocase subunit SecA"/>
    <property type="match status" value="1"/>
</dbReference>
<dbReference type="HAMAP" id="MF_01382">
    <property type="entry name" value="SecA"/>
    <property type="match status" value="1"/>
</dbReference>
<dbReference type="Pfam" id="PF07516">
    <property type="entry name" value="SecA_SW"/>
    <property type="match status" value="1"/>
</dbReference>
<dbReference type="EMBL" id="BORP01000001">
    <property type="protein sequence ID" value="GIO26423.1"/>
    <property type="molecule type" value="Genomic_DNA"/>
</dbReference>
<dbReference type="EC" id="7.4.2.8" evidence="16"/>
<keyword evidence="5 16" id="KW-1003">Cell membrane</keyword>
<comment type="subcellular location">
    <subcellularLocation>
        <location evidence="16">Cell membrane</location>
        <topology evidence="16">Peripheral membrane protein</topology>
        <orientation evidence="16">Cytoplasmic side</orientation>
    </subcellularLocation>
    <subcellularLocation>
        <location evidence="2 16">Cytoplasm</location>
    </subcellularLocation>
    <text evidence="16">Distribution is 50-50.</text>
</comment>
<dbReference type="InterPro" id="IPR000185">
    <property type="entry name" value="SecA"/>
</dbReference>
<gene>
    <name evidence="22" type="primary">secA1</name>
    <name evidence="16" type="synonym">secA</name>
    <name evidence="22" type="ORF">J43TS3_10340</name>
</gene>
<name>A0A919X7R9_9BACI</name>
<dbReference type="GO" id="GO:0008564">
    <property type="term" value="F:protein-exporting ATPase activity"/>
    <property type="evidence" value="ECO:0007669"/>
    <property type="project" value="UniProtKB-EC"/>
</dbReference>
<evidence type="ECO:0000256" key="11">
    <source>
        <dbReference type="ARBA" id="ARBA00022927"/>
    </source>
</evidence>
<dbReference type="GO" id="GO:0006605">
    <property type="term" value="P:protein targeting"/>
    <property type="evidence" value="ECO:0007669"/>
    <property type="project" value="UniProtKB-UniRule"/>
</dbReference>
<dbReference type="Proteomes" id="UP000676917">
    <property type="component" value="Unassembled WGS sequence"/>
</dbReference>
<dbReference type="FunFam" id="3.40.50.300:FF:000694">
    <property type="entry name" value="Preprotein translocase subunit SecA"/>
    <property type="match status" value="1"/>
</dbReference>
<dbReference type="SUPFAM" id="SSF81767">
    <property type="entry name" value="Pre-protein crosslinking domain of SecA"/>
    <property type="match status" value="1"/>
</dbReference>
<dbReference type="Pfam" id="PF01043">
    <property type="entry name" value="SecA_PP_bind"/>
    <property type="match status" value="1"/>
</dbReference>
<dbReference type="Gene3D" id="3.40.50.300">
    <property type="entry name" value="P-loop containing nucleotide triphosphate hydrolases"/>
    <property type="match status" value="3"/>
</dbReference>
<comment type="catalytic activity">
    <reaction evidence="15 16">
        <text>ATP + H2O + cellular proteinSide 1 = ADP + phosphate + cellular proteinSide 2.</text>
        <dbReference type="EC" id="7.4.2.8"/>
    </reaction>
</comment>
<evidence type="ECO:0000256" key="15">
    <source>
        <dbReference type="ARBA" id="ARBA00034006"/>
    </source>
</evidence>
<dbReference type="PROSITE" id="PS51194">
    <property type="entry name" value="HELICASE_CTER"/>
    <property type="match status" value="1"/>
</dbReference>
<dbReference type="GO" id="GO:0005829">
    <property type="term" value="C:cytosol"/>
    <property type="evidence" value="ECO:0007669"/>
    <property type="project" value="TreeGrafter"/>
</dbReference>
<organism evidence="22 23">
    <name type="scientific">Ornithinibacillus bavariensis</name>
    <dbReference type="NCBI Taxonomy" id="545502"/>
    <lineage>
        <taxon>Bacteria</taxon>
        <taxon>Bacillati</taxon>
        <taxon>Bacillota</taxon>
        <taxon>Bacilli</taxon>
        <taxon>Bacillales</taxon>
        <taxon>Bacillaceae</taxon>
        <taxon>Ornithinibacillus</taxon>
    </lineage>
</organism>
<comment type="cofactor">
    <cofactor evidence="1">
        <name>Zn(2+)</name>
        <dbReference type="ChEBI" id="CHEBI:29105"/>
    </cofactor>
</comment>
<keyword evidence="12 16" id="KW-1278">Translocase</keyword>
<evidence type="ECO:0000256" key="5">
    <source>
        <dbReference type="ARBA" id="ARBA00022475"/>
    </source>
</evidence>
<evidence type="ECO:0000256" key="2">
    <source>
        <dbReference type="ARBA" id="ARBA00004496"/>
    </source>
</evidence>
<dbReference type="Gene3D" id="1.10.3060.10">
    <property type="entry name" value="Helical scaffold and wing domains of SecA"/>
    <property type="match status" value="1"/>
</dbReference>
<dbReference type="PRINTS" id="PR00906">
    <property type="entry name" value="SECA"/>
</dbReference>
<feature type="domain" description="SecA family profile" evidence="21">
    <location>
        <begin position="1"/>
        <end position="570"/>
    </location>
</feature>
<dbReference type="PANTHER" id="PTHR30612:SF0">
    <property type="entry name" value="CHLOROPLAST PROTEIN-TRANSPORTING ATPASE"/>
    <property type="match status" value="1"/>
</dbReference>
<dbReference type="PROSITE" id="PS51192">
    <property type="entry name" value="HELICASE_ATP_BIND_1"/>
    <property type="match status" value="1"/>
</dbReference>
<evidence type="ECO:0000256" key="10">
    <source>
        <dbReference type="ARBA" id="ARBA00022840"/>
    </source>
</evidence>
<feature type="binding site" evidence="16">
    <location>
        <position position="492"/>
    </location>
    <ligand>
        <name>ATP</name>
        <dbReference type="ChEBI" id="CHEBI:30616"/>
    </ligand>
</feature>
<feature type="region of interest" description="Disordered" evidence="18">
    <location>
        <begin position="792"/>
        <end position="839"/>
    </location>
</feature>
<evidence type="ECO:0000256" key="16">
    <source>
        <dbReference type="HAMAP-Rule" id="MF_01382"/>
    </source>
</evidence>
<dbReference type="SMART" id="SM00958">
    <property type="entry name" value="SecA_PP_bind"/>
    <property type="match status" value="1"/>
</dbReference>
<dbReference type="InterPro" id="IPR020937">
    <property type="entry name" value="SecA_CS"/>
</dbReference>
<feature type="domain" description="Helicase C-terminal" evidence="20">
    <location>
        <begin position="414"/>
        <end position="586"/>
    </location>
</feature>
<evidence type="ECO:0000256" key="17">
    <source>
        <dbReference type="RuleBase" id="RU003874"/>
    </source>
</evidence>
<feature type="domain" description="Helicase ATP-binding" evidence="19">
    <location>
        <begin position="87"/>
        <end position="247"/>
    </location>
</feature>
<dbReference type="InterPro" id="IPR036266">
    <property type="entry name" value="SecA_Wing/Scaffold_sf"/>
</dbReference>
<dbReference type="Pfam" id="PF02810">
    <property type="entry name" value="SEC-C"/>
    <property type="match status" value="1"/>
</dbReference>
<evidence type="ECO:0000259" key="21">
    <source>
        <dbReference type="PROSITE" id="PS51196"/>
    </source>
</evidence>
<feature type="binding site" evidence="16">
    <location>
        <position position="85"/>
    </location>
    <ligand>
        <name>ATP</name>
        <dbReference type="ChEBI" id="CHEBI:30616"/>
    </ligand>
</feature>
<dbReference type="GO" id="GO:0046872">
    <property type="term" value="F:metal ion binding"/>
    <property type="evidence" value="ECO:0007669"/>
    <property type="project" value="UniProtKB-KW"/>
</dbReference>
<evidence type="ECO:0000256" key="14">
    <source>
        <dbReference type="ARBA" id="ARBA00023136"/>
    </source>
</evidence>
<dbReference type="InterPro" id="IPR011116">
    <property type="entry name" value="SecA_Wing/Scaffold"/>
</dbReference>
<evidence type="ECO:0000259" key="19">
    <source>
        <dbReference type="PROSITE" id="PS51192"/>
    </source>
</evidence>
<keyword evidence="13 16" id="KW-0811">Translocation</keyword>
<dbReference type="InterPro" id="IPR014018">
    <property type="entry name" value="SecA_motor_DEAD"/>
</dbReference>
<accession>A0A919X7R9</accession>
<dbReference type="PANTHER" id="PTHR30612">
    <property type="entry name" value="SECA INNER MEMBRANE COMPONENT OF SEC PROTEIN SECRETION SYSTEM"/>
    <property type="match status" value="1"/>
</dbReference>